<proteinExistence type="predicted"/>
<dbReference type="Pfam" id="PF13749">
    <property type="entry name" value="HATPase_c_4"/>
    <property type="match status" value="1"/>
</dbReference>
<dbReference type="EMBL" id="JAPDNS010000002">
    <property type="protein sequence ID" value="MCW3487732.1"/>
    <property type="molecule type" value="Genomic_DNA"/>
</dbReference>
<reference evidence="2 3" key="1">
    <citation type="submission" date="2022-10" db="EMBL/GenBank/DDBJ databases">
        <title>Chitinophaga nivalis PC15 sp. nov., isolated from Pyeongchang county, South Korea.</title>
        <authorList>
            <person name="Trinh H.N."/>
        </authorList>
    </citation>
    <scope>NUCLEOTIDE SEQUENCE [LARGE SCALE GENOMIC DNA]</scope>
    <source>
        <strain evidence="2 3">PC14</strain>
    </source>
</reference>
<feature type="domain" description="Schlafen AlbA-2" evidence="1">
    <location>
        <begin position="20"/>
        <end position="143"/>
    </location>
</feature>
<dbReference type="InterPro" id="IPR007421">
    <property type="entry name" value="Schlafen_AlbA_2_dom"/>
</dbReference>
<dbReference type="PANTHER" id="PTHR30595:SF6">
    <property type="entry name" value="SCHLAFEN ALBA-2 DOMAIN-CONTAINING PROTEIN"/>
    <property type="match status" value="1"/>
</dbReference>
<evidence type="ECO:0000313" key="2">
    <source>
        <dbReference type="EMBL" id="MCW3487732.1"/>
    </source>
</evidence>
<organism evidence="2 3">
    <name type="scientific">Chitinophaga nivalis</name>
    <dbReference type="NCBI Taxonomy" id="2991709"/>
    <lineage>
        <taxon>Bacteria</taxon>
        <taxon>Pseudomonadati</taxon>
        <taxon>Bacteroidota</taxon>
        <taxon>Chitinophagia</taxon>
        <taxon>Chitinophagales</taxon>
        <taxon>Chitinophagaceae</taxon>
        <taxon>Chitinophaga</taxon>
    </lineage>
</organism>
<comment type="caution">
    <text evidence="2">The sequence shown here is derived from an EMBL/GenBank/DDBJ whole genome shotgun (WGS) entry which is preliminary data.</text>
</comment>
<sequence length="556" mass="64012">MKNELELIKILADLRNLSAETEVVEFKEAKTNYDFNKLGKYFSAIANEANLKGKPYGWLVFGIENKHHGIVGSQFRPNRKDLDSLKSEIANRATNRITFIDIYEIFLEEGRVIMFQIPAAPKGIPIAWEGHYYGRDNEELNPLNIEEIDRIRSQALAVDWSVVIIPDATIDDLDPMAIQLARLNYTSKFASNAKEVDKWDDVTFLNKSKLLIKGQITRTAIILLGKEESEHYINPAEVKIRWLLKDSSGNDKDYAIFGPPMLLAVDKVYAKIRNLKYRYIKDGTLFPEEIDQYEPYSIREAINNCIAHQDYTKAGRINVIESEDQLTFTNVGTFIPGSVEKVIIDNAPEEQYRNNFLANAMFNLKMVDTAGGGIRKMYNYQRDRFFPLPDYDLSNERVKVTLTGKILNQAYARILASNSDLTLVEIILLDKVQKRLPLSIEEEKQLKSKRLIEGRKPNFYIAQKVAEGIGKKADYSKNKGFDNAYYLDFIEKSVKEHDHLNRKDVDDLLWKKLPDWMDDKQKKIKINNLLSTLRKKGRVKNVGSDAVPKWVLAWKN</sequence>
<name>A0ABT3IUR4_9BACT</name>
<gene>
    <name evidence="2" type="ORF">OL497_27815</name>
</gene>
<dbReference type="Gene3D" id="3.30.565.60">
    <property type="match status" value="1"/>
</dbReference>
<dbReference type="Pfam" id="PF04326">
    <property type="entry name" value="SLFN_AlbA_2"/>
    <property type="match status" value="1"/>
</dbReference>
<dbReference type="InterPro" id="IPR038461">
    <property type="entry name" value="Schlafen_AlbA_2_dom_sf"/>
</dbReference>
<evidence type="ECO:0000259" key="1">
    <source>
        <dbReference type="Pfam" id="PF04326"/>
    </source>
</evidence>
<protein>
    <submittedName>
        <fullName evidence="2">DNA binding domain-containing protein</fullName>
    </submittedName>
</protein>
<dbReference type="RefSeq" id="WP_264734537.1">
    <property type="nucleotide sequence ID" value="NZ_JAPDNR010000001.1"/>
</dbReference>
<keyword evidence="3" id="KW-1185">Reference proteome</keyword>
<evidence type="ECO:0000313" key="3">
    <source>
        <dbReference type="Proteomes" id="UP001207742"/>
    </source>
</evidence>
<accession>A0ABT3IUR4</accession>
<dbReference type="PANTHER" id="PTHR30595">
    <property type="entry name" value="GLPR-RELATED TRANSCRIPTIONAL REPRESSOR"/>
    <property type="match status" value="1"/>
</dbReference>
<dbReference type="Proteomes" id="UP001207742">
    <property type="component" value="Unassembled WGS sequence"/>
</dbReference>
<dbReference type="InterPro" id="IPR038475">
    <property type="entry name" value="RecG_C_sf"/>
</dbReference>
<dbReference type="Gene3D" id="3.30.950.30">
    <property type="entry name" value="Schlafen, AAA domain"/>
    <property type="match status" value="1"/>
</dbReference>